<sequence>MTDNRPRRVLSIQSHVVHGYVGNKAATFPLQVLGYEVDPLNAVHFSNHSGYPTVKGARLAPSQLDDLTAGLTANGILGEYSHLLTGYVGQAQTLATFPALVKSLRAENSGLVYLLDPVMGDNGKLYVPEDVVPVYRDMLLPLADIITPNGFEAGLLAGTQITSFETLAAALTALHALGPKLVVITSISLESEDVPSVLRLAASHAPSQTRFTVAFRKREGVFTGTGDLFSALLLALLDRGSAAGSISGEDVKSACVQALIRMGQVLDETSSLKIAREARLRSRSGEGGGQGEQAALLKSSELAIVQSLKWFVEAGEGEAFSTKFEAVDF</sequence>
<organism evidence="8 9">
    <name type="scientific">Geranomyces variabilis</name>
    <dbReference type="NCBI Taxonomy" id="109894"/>
    <lineage>
        <taxon>Eukaryota</taxon>
        <taxon>Fungi</taxon>
        <taxon>Fungi incertae sedis</taxon>
        <taxon>Chytridiomycota</taxon>
        <taxon>Chytridiomycota incertae sedis</taxon>
        <taxon>Chytridiomycetes</taxon>
        <taxon>Spizellomycetales</taxon>
        <taxon>Powellomycetaceae</taxon>
        <taxon>Geranomyces</taxon>
    </lineage>
</organism>
<evidence type="ECO:0000313" key="9">
    <source>
        <dbReference type="Proteomes" id="UP001212152"/>
    </source>
</evidence>
<dbReference type="Gene3D" id="3.40.1190.20">
    <property type="match status" value="1"/>
</dbReference>
<gene>
    <name evidence="8" type="ORF">HDU87_008050</name>
</gene>
<keyword evidence="9" id="KW-1185">Reference proteome</keyword>
<accession>A0AAD5TRA2</accession>
<dbReference type="InterPro" id="IPR029056">
    <property type="entry name" value="Ribokinase-like"/>
</dbReference>
<keyword evidence="6" id="KW-0067">ATP-binding</keyword>
<dbReference type="InterPro" id="IPR004625">
    <property type="entry name" value="PyrdxlKinase"/>
</dbReference>
<dbReference type="GO" id="GO:0005524">
    <property type="term" value="F:ATP binding"/>
    <property type="evidence" value="ECO:0007669"/>
    <property type="project" value="UniProtKB-KW"/>
</dbReference>
<dbReference type="Pfam" id="PF08543">
    <property type="entry name" value="Phos_pyr_kin"/>
    <property type="match status" value="1"/>
</dbReference>
<evidence type="ECO:0000256" key="3">
    <source>
        <dbReference type="ARBA" id="ARBA00022679"/>
    </source>
</evidence>
<dbReference type="CDD" id="cd01173">
    <property type="entry name" value="pyridoxal_pyridoxamine_kinase"/>
    <property type="match status" value="1"/>
</dbReference>
<keyword evidence="5" id="KW-0418">Kinase</keyword>
<dbReference type="NCBIfam" id="TIGR00687">
    <property type="entry name" value="pyridox_kin"/>
    <property type="match status" value="1"/>
</dbReference>
<dbReference type="Proteomes" id="UP001212152">
    <property type="component" value="Unassembled WGS sequence"/>
</dbReference>
<evidence type="ECO:0000256" key="4">
    <source>
        <dbReference type="ARBA" id="ARBA00022741"/>
    </source>
</evidence>
<dbReference type="PANTHER" id="PTHR10534:SF2">
    <property type="entry name" value="PYRIDOXAL KINASE"/>
    <property type="match status" value="1"/>
</dbReference>
<dbReference type="SUPFAM" id="SSF53613">
    <property type="entry name" value="Ribokinase-like"/>
    <property type="match status" value="1"/>
</dbReference>
<evidence type="ECO:0000256" key="1">
    <source>
        <dbReference type="ARBA" id="ARBA00008805"/>
    </source>
</evidence>
<comment type="similarity">
    <text evidence="1">Belongs to the pyridoxine kinase family.</text>
</comment>
<keyword evidence="3" id="KW-0808">Transferase</keyword>
<dbReference type="AlphaFoldDB" id="A0AAD5TRA2"/>
<dbReference type="EMBL" id="JADGJQ010000008">
    <property type="protein sequence ID" value="KAJ3182711.1"/>
    <property type="molecule type" value="Genomic_DNA"/>
</dbReference>
<name>A0AAD5TRA2_9FUNG</name>
<dbReference type="InterPro" id="IPR013749">
    <property type="entry name" value="PM/HMP-P_kinase-1"/>
</dbReference>
<evidence type="ECO:0000259" key="7">
    <source>
        <dbReference type="Pfam" id="PF08543"/>
    </source>
</evidence>
<protein>
    <recommendedName>
        <fullName evidence="2">pyridoxal kinase</fullName>
        <ecNumber evidence="2">2.7.1.35</ecNumber>
    </recommendedName>
</protein>
<evidence type="ECO:0000256" key="6">
    <source>
        <dbReference type="ARBA" id="ARBA00022840"/>
    </source>
</evidence>
<comment type="caution">
    <text evidence="8">The sequence shown here is derived from an EMBL/GenBank/DDBJ whole genome shotgun (WGS) entry which is preliminary data.</text>
</comment>
<reference evidence="8" key="1">
    <citation type="submission" date="2020-05" db="EMBL/GenBank/DDBJ databases">
        <title>Phylogenomic resolution of chytrid fungi.</title>
        <authorList>
            <person name="Stajich J.E."/>
            <person name="Amses K."/>
            <person name="Simmons R."/>
            <person name="Seto K."/>
            <person name="Myers J."/>
            <person name="Bonds A."/>
            <person name="Quandt C.A."/>
            <person name="Barry K."/>
            <person name="Liu P."/>
            <person name="Grigoriev I."/>
            <person name="Longcore J.E."/>
            <person name="James T.Y."/>
        </authorList>
    </citation>
    <scope>NUCLEOTIDE SEQUENCE</scope>
    <source>
        <strain evidence="8">JEL0379</strain>
    </source>
</reference>
<dbReference type="GO" id="GO:0009443">
    <property type="term" value="P:pyridoxal 5'-phosphate salvage"/>
    <property type="evidence" value="ECO:0007669"/>
    <property type="project" value="InterPro"/>
</dbReference>
<dbReference type="EC" id="2.7.1.35" evidence="2"/>
<dbReference type="GO" id="GO:0005829">
    <property type="term" value="C:cytosol"/>
    <property type="evidence" value="ECO:0007669"/>
    <property type="project" value="TreeGrafter"/>
</dbReference>
<evidence type="ECO:0000256" key="2">
    <source>
        <dbReference type="ARBA" id="ARBA00012104"/>
    </source>
</evidence>
<dbReference type="PANTHER" id="PTHR10534">
    <property type="entry name" value="PYRIDOXAL KINASE"/>
    <property type="match status" value="1"/>
</dbReference>
<evidence type="ECO:0000313" key="8">
    <source>
        <dbReference type="EMBL" id="KAJ3182711.1"/>
    </source>
</evidence>
<dbReference type="GO" id="GO:0008478">
    <property type="term" value="F:pyridoxal kinase activity"/>
    <property type="evidence" value="ECO:0007669"/>
    <property type="project" value="UniProtKB-EC"/>
</dbReference>
<proteinExistence type="inferred from homology"/>
<feature type="domain" description="Pyridoxamine kinase/Phosphomethylpyrimidine kinase" evidence="7">
    <location>
        <begin position="97"/>
        <end position="241"/>
    </location>
</feature>
<keyword evidence="4" id="KW-0547">Nucleotide-binding</keyword>
<evidence type="ECO:0000256" key="5">
    <source>
        <dbReference type="ARBA" id="ARBA00022777"/>
    </source>
</evidence>